<protein>
    <submittedName>
        <fullName evidence="2">Uncharacterized protein</fullName>
    </submittedName>
</protein>
<keyword evidence="3" id="KW-1185">Reference proteome</keyword>
<keyword evidence="1" id="KW-0732">Signal</keyword>
<dbReference type="GO" id="GO:0005509">
    <property type="term" value="F:calcium ion binding"/>
    <property type="evidence" value="ECO:0007669"/>
    <property type="project" value="InterPro"/>
</dbReference>
<sequence length="133" mass="14269">MKLLVVYVLCFAAVTVVLSDGGGPVFSETAYEASVSCVLRDGQPIASVRANGPNAVRYSLQTGQGYENKFEIHPRSGTISSYGARNYCSNINVDFGLKAVATDKTTKMTSTVIVKVTLQPLPQQVNLPNHTSK</sequence>
<dbReference type="InterPro" id="IPR015919">
    <property type="entry name" value="Cadherin-like_sf"/>
</dbReference>
<comment type="caution">
    <text evidence="2">The sequence shown here is derived from an EMBL/GenBank/DDBJ whole genome shotgun (WGS) entry which is preliminary data.</text>
</comment>
<dbReference type="EMBL" id="JAZGQO010000011">
    <property type="protein sequence ID" value="KAK6173959.1"/>
    <property type="molecule type" value="Genomic_DNA"/>
</dbReference>
<proteinExistence type="predicted"/>
<dbReference type="AlphaFoldDB" id="A0AAN8JGV4"/>
<reference evidence="2 3" key="1">
    <citation type="submission" date="2024-01" db="EMBL/GenBank/DDBJ databases">
        <title>The genome of the rayed Mediterranean limpet Patella caerulea (Linnaeus, 1758).</title>
        <authorList>
            <person name="Anh-Thu Weber A."/>
            <person name="Halstead-Nussloch G."/>
        </authorList>
    </citation>
    <scope>NUCLEOTIDE SEQUENCE [LARGE SCALE GENOMIC DNA]</scope>
    <source>
        <strain evidence="2">AATW-2023a</strain>
        <tissue evidence="2">Whole specimen</tissue>
    </source>
</reference>
<evidence type="ECO:0000313" key="2">
    <source>
        <dbReference type="EMBL" id="KAK6173959.1"/>
    </source>
</evidence>
<gene>
    <name evidence="2" type="ORF">SNE40_017325</name>
</gene>
<dbReference type="CDD" id="cd11304">
    <property type="entry name" value="Cadherin_repeat"/>
    <property type="match status" value="1"/>
</dbReference>
<evidence type="ECO:0000256" key="1">
    <source>
        <dbReference type="SAM" id="SignalP"/>
    </source>
</evidence>
<dbReference type="SUPFAM" id="SSF49313">
    <property type="entry name" value="Cadherin-like"/>
    <property type="match status" value="1"/>
</dbReference>
<evidence type="ECO:0000313" key="3">
    <source>
        <dbReference type="Proteomes" id="UP001347796"/>
    </source>
</evidence>
<dbReference type="Proteomes" id="UP001347796">
    <property type="component" value="Unassembled WGS sequence"/>
</dbReference>
<dbReference type="Gene3D" id="2.60.40.60">
    <property type="entry name" value="Cadherins"/>
    <property type="match status" value="1"/>
</dbReference>
<name>A0AAN8JGV4_PATCE</name>
<organism evidence="2 3">
    <name type="scientific">Patella caerulea</name>
    <name type="common">Rayed Mediterranean limpet</name>
    <dbReference type="NCBI Taxonomy" id="87958"/>
    <lineage>
        <taxon>Eukaryota</taxon>
        <taxon>Metazoa</taxon>
        <taxon>Spiralia</taxon>
        <taxon>Lophotrochozoa</taxon>
        <taxon>Mollusca</taxon>
        <taxon>Gastropoda</taxon>
        <taxon>Patellogastropoda</taxon>
        <taxon>Patelloidea</taxon>
        <taxon>Patellidae</taxon>
        <taxon>Patella</taxon>
    </lineage>
</organism>
<feature type="signal peptide" evidence="1">
    <location>
        <begin position="1"/>
        <end position="19"/>
    </location>
</feature>
<dbReference type="GO" id="GO:0016020">
    <property type="term" value="C:membrane"/>
    <property type="evidence" value="ECO:0007669"/>
    <property type="project" value="InterPro"/>
</dbReference>
<accession>A0AAN8JGV4</accession>
<feature type="chain" id="PRO_5043003406" evidence="1">
    <location>
        <begin position="20"/>
        <end position="133"/>
    </location>
</feature>